<dbReference type="InterPro" id="IPR032675">
    <property type="entry name" value="LRR_dom_sf"/>
</dbReference>
<organism evidence="1 2">
    <name type="scientific">Armillaria solidipes</name>
    <dbReference type="NCBI Taxonomy" id="1076256"/>
    <lineage>
        <taxon>Eukaryota</taxon>
        <taxon>Fungi</taxon>
        <taxon>Dikarya</taxon>
        <taxon>Basidiomycota</taxon>
        <taxon>Agaricomycotina</taxon>
        <taxon>Agaricomycetes</taxon>
        <taxon>Agaricomycetidae</taxon>
        <taxon>Agaricales</taxon>
        <taxon>Marasmiineae</taxon>
        <taxon>Physalacriaceae</taxon>
        <taxon>Armillaria</taxon>
    </lineage>
</organism>
<dbReference type="Proteomes" id="UP000218334">
    <property type="component" value="Unassembled WGS sequence"/>
</dbReference>
<name>A0A2H3B741_9AGAR</name>
<dbReference type="Gene3D" id="3.80.10.10">
    <property type="entry name" value="Ribonuclease Inhibitor"/>
    <property type="match status" value="1"/>
</dbReference>
<dbReference type="Gene3D" id="1.20.1280.50">
    <property type="match status" value="1"/>
</dbReference>
<dbReference type="AlphaFoldDB" id="A0A2H3B741"/>
<reference evidence="2" key="1">
    <citation type="journal article" date="2017" name="Nat. Ecol. Evol.">
        <title>Genome expansion and lineage-specific genetic innovations in the forest pathogenic fungi Armillaria.</title>
        <authorList>
            <person name="Sipos G."/>
            <person name="Prasanna A.N."/>
            <person name="Walter M.C."/>
            <person name="O'Connor E."/>
            <person name="Balint B."/>
            <person name="Krizsan K."/>
            <person name="Kiss B."/>
            <person name="Hess J."/>
            <person name="Varga T."/>
            <person name="Slot J."/>
            <person name="Riley R."/>
            <person name="Boka B."/>
            <person name="Rigling D."/>
            <person name="Barry K."/>
            <person name="Lee J."/>
            <person name="Mihaltcheva S."/>
            <person name="LaButti K."/>
            <person name="Lipzen A."/>
            <person name="Waldron R."/>
            <person name="Moloney N.M."/>
            <person name="Sperisen C."/>
            <person name="Kredics L."/>
            <person name="Vagvoelgyi C."/>
            <person name="Patrignani A."/>
            <person name="Fitzpatrick D."/>
            <person name="Nagy I."/>
            <person name="Doyle S."/>
            <person name="Anderson J.B."/>
            <person name="Grigoriev I.V."/>
            <person name="Gueldener U."/>
            <person name="Muensterkoetter M."/>
            <person name="Nagy L.G."/>
        </authorList>
    </citation>
    <scope>NUCLEOTIDE SEQUENCE [LARGE SCALE GENOMIC DNA]</scope>
    <source>
        <strain evidence="2">28-4</strain>
    </source>
</reference>
<evidence type="ECO:0000313" key="2">
    <source>
        <dbReference type="Proteomes" id="UP000218334"/>
    </source>
</evidence>
<proteinExistence type="predicted"/>
<accession>A0A2H3B741</accession>
<protein>
    <submittedName>
        <fullName evidence="1">Uncharacterized protein</fullName>
    </submittedName>
</protein>
<dbReference type="EMBL" id="KZ293439">
    <property type="protein sequence ID" value="PBK66719.1"/>
    <property type="molecule type" value="Genomic_DNA"/>
</dbReference>
<keyword evidence="2" id="KW-1185">Reference proteome</keyword>
<sequence length="417" mass="46873">MTEGSPIRRLPLELLAEVFERTVPTGHSSCLTSTREAPWILGHVSRTWRKLALSLPSLWSSLSVDDYHEHTVQMLKAALTRSGTAPLTLRLYLSFMTVDQMTELYLILCDERHRWKSISITLESYSSAAESFVSLLAPADYPILESFDLAMEVPFRVALPAGFFDRAPMLHYVRMRPLFTSDLPWSQITTFTTSTITVEQQFIILRESPQLQTLEIESYRGTHVPPAANSYPLLHTSLATFEVPDISSFPFLTLPALTDLYVNNIVDKNDADSFSAFVSQSGCPLESLRFPFAAFSVSLVDTFATLPNLRELHTVFFDGDVTPLLSALSTPPLILPKLEDLELNQAFGTLNLRTVITLASYRLENTPLRYLMMESKKVLPKRPQAQAPHLAALRELRGKDLVIKILENGRDVLSMPL</sequence>
<gene>
    <name evidence="1" type="ORF">ARMSODRAFT_959863</name>
</gene>
<dbReference type="STRING" id="1076256.A0A2H3B741"/>
<evidence type="ECO:0000313" key="1">
    <source>
        <dbReference type="EMBL" id="PBK66719.1"/>
    </source>
</evidence>
<dbReference type="SUPFAM" id="SSF52047">
    <property type="entry name" value="RNI-like"/>
    <property type="match status" value="1"/>
</dbReference>